<dbReference type="GO" id="GO:0004497">
    <property type="term" value="F:monooxygenase activity"/>
    <property type="evidence" value="ECO:0007669"/>
    <property type="project" value="UniProtKB-KW"/>
</dbReference>
<evidence type="ECO:0000313" key="2">
    <source>
        <dbReference type="EMBL" id="XDQ75501.1"/>
    </source>
</evidence>
<dbReference type="EC" id="1.-.-.-" evidence="2"/>
<sequence length="102" mass="11720">MTDDSKYWASGNWQVSEGDVDEFVERWRAFLTWTKEANDGFLSARLIRDLKEPLHFVSFSAWRDPAAMKEWQSKPEFAELMGACRALCESMTSSGYELTVAV</sequence>
<evidence type="ECO:0000259" key="1">
    <source>
        <dbReference type="PROSITE" id="PS51725"/>
    </source>
</evidence>
<dbReference type="EMBL" id="CP163444">
    <property type="protein sequence ID" value="XDQ75501.1"/>
    <property type="molecule type" value="Genomic_DNA"/>
</dbReference>
<dbReference type="AlphaFoldDB" id="A0AB39TBA5"/>
<keyword evidence="2" id="KW-0503">Monooxygenase</keyword>
<dbReference type="Pfam" id="PF03992">
    <property type="entry name" value="ABM"/>
    <property type="match status" value="1"/>
</dbReference>
<proteinExistence type="predicted"/>
<keyword evidence="2" id="KW-0560">Oxidoreductase</keyword>
<gene>
    <name evidence="2" type="ORF">AB5J54_35465</name>
</gene>
<dbReference type="InterPro" id="IPR007138">
    <property type="entry name" value="ABM_dom"/>
</dbReference>
<protein>
    <submittedName>
        <fullName evidence="2">Antibiotic biosynthesis monooxygenase family protein</fullName>
        <ecNumber evidence="2">1.-.-.-</ecNumber>
    </submittedName>
</protein>
<dbReference type="PROSITE" id="PS51725">
    <property type="entry name" value="ABM"/>
    <property type="match status" value="1"/>
</dbReference>
<dbReference type="SUPFAM" id="SSF54909">
    <property type="entry name" value="Dimeric alpha+beta barrel"/>
    <property type="match status" value="1"/>
</dbReference>
<organism evidence="2">
    <name type="scientific">Streptomyces sp. R44</name>
    <dbReference type="NCBI Taxonomy" id="3238633"/>
    <lineage>
        <taxon>Bacteria</taxon>
        <taxon>Bacillati</taxon>
        <taxon>Actinomycetota</taxon>
        <taxon>Actinomycetes</taxon>
        <taxon>Kitasatosporales</taxon>
        <taxon>Streptomycetaceae</taxon>
        <taxon>Streptomyces</taxon>
    </lineage>
</organism>
<reference evidence="2" key="1">
    <citation type="submission" date="2024-07" db="EMBL/GenBank/DDBJ databases">
        <authorList>
            <person name="Yu S.T."/>
        </authorList>
    </citation>
    <scope>NUCLEOTIDE SEQUENCE</scope>
    <source>
        <strain evidence="2">R44</strain>
    </source>
</reference>
<dbReference type="Gene3D" id="3.30.70.100">
    <property type="match status" value="1"/>
</dbReference>
<accession>A0AB39TBA5</accession>
<dbReference type="RefSeq" id="WP_369148030.1">
    <property type="nucleotide sequence ID" value="NZ_CP163444.1"/>
</dbReference>
<feature type="domain" description="ABM" evidence="1">
    <location>
        <begin position="7"/>
        <end position="96"/>
    </location>
</feature>
<name>A0AB39TBA5_9ACTN</name>
<dbReference type="InterPro" id="IPR011008">
    <property type="entry name" value="Dimeric_a/b-barrel"/>
</dbReference>